<sequence length="523" mass="58317">MAHPIYTTILYLASPHPCNIIVLGLLLQILMPTRRAEPLPDNEAHPFTLEDIHPELAGMDILDYVTQTTRAQMIHNGGQRLDDADMLAIEAFNYKVDTDISSRAYGKLQQAFPGRLGDLPTEPCLKKYIKTLSGLAGQEIHCCVNLCIAYTGEYKLLENCPHCLEACFRPIHNNQARRIPHRIFLYLSLMTRLCNLYQDPAMAQKLRYQAEQKAEDNVLRDIFDGAHYNCLCGEQVVVGGNTLGHRYFSKPTNIALGLSSNGFGPFKSCKQSCWPLLVFNYNLPPSICTCLENMLCLGVIPGPNSPKEIDTFLEPFIDELELLARGVPAHNASANHPVTLHAYLLACFGNMPAVAKLMCMKGHNGKRPCQACRIRAVYASAGKRTYYTPLSQHFIPGVPGIWHYDPLNLPLRTHVDYLEQALHIGASNNGTTEARRSRRTGINSLSPLAWIASLDFAVSFPHDFMHAMFENVVPMLLDLWTRTGKWAKFGLSDKEYHLHPDVWAEIGKACAANGDNIPAAFGC</sequence>
<dbReference type="Pfam" id="PF02992">
    <property type="entry name" value="Transposase_21"/>
    <property type="match status" value="1"/>
</dbReference>
<accession>M5C9M3</accession>
<dbReference type="HOGENOM" id="CLU_026593_2_0_1"/>
<evidence type="ECO:0000313" key="1">
    <source>
        <dbReference type="EMBL" id="CCO35755.1"/>
    </source>
</evidence>
<evidence type="ECO:0008006" key="3">
    <source>
        <dbReference type="Google" id="ProtNLM"/>
    </source>
</evidence>
<name>M5C9M3_THACB</name>
<dbReference type="EMBL" id="CAOJ01015068">
    <property type="protein sequence ID" value="CCO35755.1"/>
    <property type="molecule type" value="Genomic_DNA"/>
</dbReference>
<gene>
    <name evidence="1" type="ORF">BN14_09875</name>
</gene>
<dbReference type="AlphaFoldDB" id="M5C9M3"/>
<dbReference type="PANTHER" id="PTHR10775:SF185">
    <property type="entry name" value="OS08G0208400 PROTEIN"/>
    <property type="match status" value="1"/>
</dbReference>
<dbReference type="Proteomes" id="UP000012065">
    <property type="component" value="Unassembled WGS sequence"/>
</dbReference>
<organism evidence="1 2">
    <name type="scientific">Thanatephorus cucumeris (strain AG1-IB / isolate 7/3/14)</name>
    <name type="common">Lettuce bottom rot fungus</name>
    <name type="synonym">Rhizoctonia solani</name>
    <dbReference type="NCBI Taxonomy" id="1108050"/>
    <lineage>
        <taxon>Eukaryota</taxon>
        <taxon>Fungi</taxon>
        <taxon>Dikarya</taxon>
        <taxon>Basidiomycota</taxon>
        <taxon>Agaricomycotina</taxon>
        <taxon>Agaricomycetes</taxon>
        <taxon>Cantharellales</taxon>
        <taxon>Ceratobasidiaceae</taxon>
        <taxon>Rhizoctonia</taxon>
        <taxon>Rhizoctonia solani AG-1</taxon>
    </lineage>
</organism>
<dbReference type="InterPro" id="IPR004242">
    <property type="entry name" value="Transposase_21"/>
</dbReference>
<dbReference type="PANTHER" id="PTHR10775">
    <property type="entry name" value="OS08G0208400 PROTEIN"/>
    <property type="match status" value="1"/>
</dbReference>
<reference evidence="1 2" key="1">
    <citation type="journal article" date="2013" name="J. Biotechnol.">
        <title>Establishment and interpretation of the genome sequence of the phytopathogenic fungus Rhizoctonia solani AG1-IB isolate 7/3/14.</title>
        <authorList>
            <person name="Wibberg D.W."/>
            <person name="Jelonek L.J."/>
            <person name="Rupp O.R."/>
            <person name="Hennig M.H."/>
            <person name="Eikmeyer F.E."/>
            <person name="Goesmann A.G."/>
            <person name="Hartmann A.H."/>
            <person name="Borriss R.B."/>
            <person name="Grosch R.G."/>
            <person name="Puehler A.P."/>
            <person name="Schlueter A.S."/>
        </authorList>
    </citation>
    <scope>NUCLEOTIDE SEQUENCE [LARGE SCALE GENOMIC DNA]</scope>
    <source>
        <strain evidence="2">AG1-IB / isolate 7/3/14</strain>
    </source>
</reference>
<protein>
    <recommendedName>
        <fullName evidence="3">Transposase family Tnp2 protein</fullName>
    </recommendedName>
</protein>
<comment type="caution">
    <text evidence="1">The sequence shown here is derived from an EMBL/GenBank/DDBJ whole genome shotgun (WGS) entry which is preliminary data.</text>
</comment>
<evidence type="ECO:0000313" key="2">
    <source>
        <dbReference type="Proteomes" id="UP000012065"/>
    </source>
</evidence>
<proteinExistence type="predicted"/>